<comment type="caution">
    <text evidence="4">The sequence shown here is derived from an EMBL/GenBank/DDBJ whole genome shotgun (WGS) entry which is preliminary data.</text>
</comment>
<organism evidence="4 5">
    <name type="scientific">Olea europaea subsp. europaea</name>
    <dbReference type="NCBI Taxonomy" id="158383"/>
    <lineage>
        <taxon>Eukaryota</taxon>
        <taxon>Viridiplantae</taxon>
        <taxon>Streptophyta</taxon>
        <taxon>Embryophyta</taxon>
        <taxon>Tracheophyta</taxon>
        <taxon>Spermatophyta</taxon>
        <taxon>Magnoliopsida</taxon>
        <taxon>eudicotyledons</taxon>
        <taxon>Gunneridae</taxon>
        <taxon>Pentapetalae</taxon>
        <taxon>asterids</taxon>
        <taxon>lamiids</taxon>
        <taxon>Lamiales</taxon>
        <taxon>Oleaceae</taxon>
        <taxon>Oleeae</taxon>
        <taxon>Olea</taxon>
    </lineage>
</organism>
<evidence type="ECO:0000313" key="4">
    <source>
        <dbReference type="EMBL" id="CAA2997240.1"/>
    </source>
</evidence>
<feature type="compositionally biased region" description="Low complexity" evidence="2">
    <location>
        <begin position="73"/>
        <end position="100"/>
    </location>
</feature>
<name>A0A8S0SX89_OLEEU</name>
<keyword evidence="5" id="KW-1185">Reference proteome</keyword>
<dbReference type="PANTHER" id="PTHR31213">
    <property type="entry name" value="OS08G0374000 PROTEIN-RELATED"/>
    <property type="match status" value="1"/>
</dbReference>
<feature type="region of interest" description="Disordered" evidence="2">
    <location>
        <begin position="70"/>
        <end position="177"/>
    </location>
</feature>
<evidence type="ECO:0000256" key="2">
    <source>
        <dbReference type="SAM" id="MobiDB-lite"/>
    </source>
</evidence>
<dbReference type="GO" id="GO:0038023">
    <property type="term" value="F:signaling receptor activity"/>
    <property type="evidence" value="ECO:0007669"/>
    <property type="project" value="InterPro"/>
</dbReference>
<reference evidence="4 5" key="1">
    <citation type="submission" date="2019-12" db="EMBL/GenBank/DDBJ databases">
        <authorList>
            <person name="Alioto T."/>
            <person name="Alioto T."/>
            <person name="Gomez Garrido J."/>
        </authorList>
    </citation>
    <scope>NUCLEOTIDE SEQUENCE [LARGE SCALE GENOMIC DNA]</scope>
</reference>
<protein>
    <submittedName>
        <fullName evidence="4">Major allergen Pru ar 1-like</fullName>
    </submittedName>
</protein>
<dbReference type="FunFam" id="3.30.530.20:FF:000007">
    <property type="entry name" value="Major pollen allergen Bet v 1-A"/>
    <property type="match status" value="1"/>
</dbReference>
<evidence type="ECO:0000313" key="5">
    <source>
        <dbReference type="Proteomes" id="UP000594638"/>
    </source>
</evidence>
<dbReference type="GO" id="GO:0005737">
    <property type="term" value="C:cytoplasm"/>
    <property type="evidence" value="ECO:0007669"/>
    <property type="project" value="TreeGrafter"/>
</dbReference>
<dbReference type="InterPro" id="IPR024949">
    <property type="entry name" value="Bet_v_I_allergen"/>
</dbReference>
<evidence type="ECO:0000259" key="3">
    <source>
        <dbReference type="Pfam" id="PF00407"/>
    </source>
</evidence>
<dbReference type="GO" id="GO:0006952">
    <property type="term" value="P:defense response"/>
    <property type="evidence" value="ECO:0007669"/>
    <property type="project" value="InterPro"/>
</dbReference>
<dbReference type="Proteomes" id="UP000594638">
    <property type="component" value="Unassembled WGS sequence"/>
</dbReference>
<dbReference type="AlphaFoldDB" id="A0A8S0SX89"/>
<dbReference type="GO" id="GO:0004864">
    <property type="term" value="F:protein phosphatase inhibitor activity"/>
    <property type="evidence" value="ECO:0007669"/>
    <property type="project" value="InterPro"/>
</dbReference>
<evidence type="ECO:0000256" key="1">
    <source>
        <dbReference type="ARBA" id="ARBA00009744"/>
    </source>
</evidence>
<dbReference type="PANTHER" id="PTHR31213:SF55">
    <property type="entry name" value="STRESS-INDUCED PROTEIN SAM22"/>
    <property type="match status" value="1"/>
</dbReference>
<dbReference type="PRINTS" id="PR00634">
    <property type="entry name" value="BETALLERGEN"/>
</dbReference>
<dbReference type="InterPro" id="IPR000916">
    <property type="entry name" value="Bet_v_I/MLP"/>
</dbReference>
<feature type="domain" description="Bet v I/Major latex protein" evidence="3">
    <location>
        <begin position="1"/>
        <end position="60"/>
    </location>
</feature>
<dbReference type="InterPro" id="IPR023393">
    <property type="entry name" value="START-like_dom_sf"/>
</dbReference>
<gene>
    <name evidence="4" type="ORF">OLEA9_A104047</name>
</gene>
<dbReference type="Gene3D" id="3.30.530.20">
    <property type="match status" value="1"/>
</dbReference>
<dbReference type="Pfam" id="PF00407">
    <property type="entry name" value="Bet_v_1"/>
    <property type="match status" value="1"/>
</dbReference>
<dbReference type="Gramene" id="OE9A104047T1">
    <property type="protein sequence ID" value="OE9A104047C1"/>
    <property type="gene ID" value="OE9A104047"/>
</dbReference>
<accession>A0A8S0SX89</accession>
<dbReference type="GO" id="GO:0010427">
    <property type="term" value="F:abscisic acid binding"/>
    <property type="evidence" value="ECO:0007669"/>
    <property type="project" value="InterPro"/>
</dbReference>
<proteinExistence type="inferred from homology"/>
<dbReference type="GO" id="GO:0009738">
    <property type="term" value="P:abscisic acid-activated signaling pathway"/>
    <property type="evidence" value="ECO:0007669"/>
    <property type="project" value="InterPro"/>
</dbReference>
<comment type="similarity">
    <text evidence="1">Belongs to the BetVI family.</text>
</comment>
<feature type="compositionally biased region" description="Basic and acidic residues" evidence="2">
    <location>
        <begin position="110"/>
        <end position="126"/>
    </location>
</feature>
<dbReference type="InterPro" id="IPR050279">
    <property type="entry name" value="Plant_def-hormone_signal"/>
</dbReference>
<dbReference type="SUPFAM" id="SSF55961">
    <property type="entry name" value="Bet v1-like"/>
    <property type="match status" value="1"/>
</dbReference>
<sequence>MGVITYDHEITSSIPPSKMFKAFIVDADNLIPKVLPQAIKNVEILEGYGGVGTVKLITFGEEISSHTDTCWNRLTSRRPTTTRRGAPPEAEETPPTVQTKEPPPPENPQPEEKPSPDKAADQPSKPEDDEQVQVVYYQPPPEHGGGYGCGQGTVPYPGGGQGFRGEPATIHTGHQLM</sequence>
<dbReference type="GO" id="GO:0005634">
    <property type="term" value="C:nucleus"/>
    <property type="evidence" value="ECO:0007669"/>
    <property type="project" value="TreeGrafter"/>
</dbReference>
<feature type="compositionally biased region" description="Gly residues" evidence="2">
    <location>
        <begin position="143"/>
        <end position="163"/>
    </location>
</feature>
<dbReference type="EMBL" id="CACTIH010005546">
    <property type="protein sequence ID" value="CAA2997240.1"/>
    <property type="molecule type" value="Genomic_DNA"/>
</dbReference>